<evidence type="ECO:0000313" key="3">
    <source>
        <dbReference type="Proteomes" id="UP001233999"/>
    </source>
</evidence>
<dbReference type="Proteomes" id="UP001233999">
    <property type="component" value="Unassembled WGS sequence"/>
</dbReference>
<keyword evidence="1" id="KW-0472">Membrane</keyword>
<evidence type="ECO:0000313" key="2">
    <source>
        <dbReference type="EMBL" id="KAJ9587348.1"/>
    </source>
</evidence>
<feature type="transmembrane region" description="Helical" evidence="1">
    <location>
        <begin position="16"/>
        <end position="34"/>
    </location>
</feature>
<name>A0AAD7ZWY5_DIPPU</name>
<proteinExistence type="predicted"/>
<feature type="non-terminal residue" evidence="2">
    <location>
        <position position="1"/>
    </location>
</feature>
<accession>A0AAD7ZWY5</accession>
<keyword evidence="1" id="KW-1133">Transmembrane helix</keyword>
<reference evidence="2" key="2">
    <citation type="submission" date="2023-05" db="EMBL/GenBank/DDBJ databases">
        <authorList>
            <person name="Fouks B."/>
        </authorList>
    </citation>
    <scope>NUCLEOTIDE SEQUENCE</scope>
    <source>
        <strain evidence="2">Stay&amp;Tobe</strain>
        <tissue evidence="2">Testes</tissue>
    </source>
</reference>
<evidence type="ECO:0000256" key="1">
    <source>
        <dbReference type="SAM" id="Phobius"/>
    </source>
</evidence>
<keyword evidence="1" id="KW-0812">Transmembrane</keyword>
<organism evidence="2 3">
    <name type="scientific">Diploptera punctata</name>
    <name type="common">Pacific beetle cockroach</name>
    <dbReference type="NCBI Taxonomy" id="6984"/>
    <lineage>
        <taxon>Eukaryota</taxon>
        <taxon>Metazoa</taxon>
        <taxon>Ecdysozoa</taxon>
        <taxon>Arthropoda</taxon>
        <taxon>Hexapoda</taxon>
        <taxon>Insecta</taxon>
        <taxon>Pterygota</taxon>
        <taxon>Neoptera</taxon>
        <taxon>Polyneoptera</taxon>
        <taxon>Dictyoptera</taxon>
        <taxon>Blattodea</taxon>
        <taxon>Blaberoidea</taxon>
        <taxon>Blaberidae</taxon>
        <taxon>Diplopterinae</taxon>
        <taxon>Diploptera</taxon>
    </lineage>
</organism>
<dbReference type="AlphaFoldDB" id="A0AAD7ZWY5"/>
<reference evidence="2" key="1">
    <citation type="journal article" date="2023" name="IScience">
        <title>Live-bearing cockroach genome reveals convergent evolutionary mechanisms linked to viviparity in insects and beyond.</title>
        <authorList>
            <person name="Fouks B."/>
            <person name="Harrison M.C."/>
            <person name="Mikhailova A.A."/>
            <person name="Marchal E."/>
            <person name="English S."/>
            <person name="Carruthers M."/>
            <person name="Jennings E.C."/>
            <person name="Chiamaka E.L."/>
            <person name="Frigard R.A."/>
            <person name="Pippel M."/>
            <person name="Attardo G.M."/>
            <person name="Benoit J.B."/>
            <person name="Bornberg-Bauer E."/>
            <person name="Tobe S.S."/>
        </authorList>
    </citation>
    <scope>NUCLEOTIDE SEQUENCE</scope>
    <source>
        <strain evidence="2">Stay&amp;Tobe</strain>
    </source>
</reference>
<feature type="non-terminal residue" evidence="2">
    <location>
        <position position="90"/>
    </location>
</feature>
<comment type="caution">
    <text evidence="2">The sequence shown here is derived from an EMBL/GenBank/DDBJ whole genome shotgun (WGS) entry which is preliminary data.</text>
</comment>
<protein>
    <submittedName>
        <fullName evidence="2">Uncharacterized protein</fullName>
    </submittedName>
</protein>
<sequence length="90" mass="10986">YLIYNMSNFYMELNRIFVEVPVLRSPIILYIFLYHRFSLDFQILLDEVIYYVEEYIFSSEKVSRLIFCVHFFSSIYASKLMIRDCLITIL</sequence>
<dbReference type="EMBL" id="JASPKZ010006448">
    <property type="protein sequence ID" value="KAJ9587348.1"/>
    <property type="molecule type" value="Genomic_DNA"/>
</dbReference>
<gene>
    <name evidence="2" type="ORF">L9F63_019130</name>
</gene>
<keyword evidence="3" id="KW-1185">Reference proteome</keyword>